<feature type="domain" description="MULE transposase" evidence="1">
    <location>
        <begin position="123"/>
        <end position="217"/>
    </location>
</feature>
<reference evidence="2 3" key="1">
    <citation type="journal article" date="2014" name="Genome Biol. Evol.">
        <title>The genome of the myxosporean Thelohanellus kitauei shows adaptations to nutrient acquisition within its fish host.</title>
        <authorList>
            <person name="Yang Y."/>
            <person name="Xiong J."/>
            <person name="Zhou Z."/>
            <person name="Huo F."/>
            <person name="Miao W."/>
            <person name="Ran C."/>
            <person name="Liu Y."/>
            <person name="Zhang J."/>
            <person name="Feng J."/>
            <person name="Wang M."/>
            <person name="Wang M."/>
            <person name="Wang L."/>
            <person name="Yao B."/>
        </authorList>
    </citation>
    <scope>NUCLEOTIDE SEQUENCE [LARGE SCALE GENOMIC DNA]</scope>
    <source>
        <strain evidence="2">Wuqing</strain>
    </source>
</reference>
<dbReference type="Proteomes" id="UP000031668">
    <property type="component" value="Unassembled WGS sequence"/>
</dbReference>
<dbReference type="InterPro" id="IPR018289">
    <property type="entry name" value="MULE_transposase_dom"/>
</dbReference>
<evidence type="ECO:0000313" key="3">
    <source>
        <dbReference type="Proteomes" id="UP000031668"/>
    </source>
</evidence>
<dbReference type="OrthoDB" id="10051448at2759"/>
<proteinExistence type="predicted"/>
<dbReference type="EMBL" id="JWZT01001325">
    <property type="protein sequence ID" value="KII72198.1"/>
    <property type="molecule type" value="Genomic_DNA"/>
</dbReference>
<evidence type="ECO:0000313" key="2">
    <source>
        <dbReference type="EMBL" id="KII72198.1"/>
    </source>
</evidence>
<dbReference type="PANTHER" id="PTHR47160:SF5">
    <property type="entry name" value="MULE TRANSPOSASE DOMAIN-CONTAINING PROTEIN"/>
    <property type="match status" value="1"/>
</dbReference>
<accession>A0A0C2JS09</accession>
<evidence type="ECO:0000259" key="1">
    <source>
        <dbReference type="Pfam" id="PF10551"/>
    </source>
</evidence>
<keyword evidence="3" id="KW-1185">Reference proteome</keyword>
<dbReference type="Pfam" id="PF10551">
    <property type="entry name" value="MULE"/>
    <property type="match status" value="1"/>
</dbReference>
<name>A0A0C2JS09_THEKT</name>
<dbReference type="AlphaFoldDB" id="A0A0C2JS09"/>
<protein>
    <recommendedName>
        <fullName evidence="1">MULE transposase domain-containing protein</fullName>
    </recommendedName>
</protein>
<sequence length="375" mass="44052">MMRVCHFVNDIYYNLTTEKASHLELNPNQIYNFLLLSLKEKYRNMLYEIPPQKMICARIREIRGSIEMSSIQSVTMPPLRTLTDGSPFLRSSWFGAVRGVYHQMLIWVTDECLSLLRYNGNCFIDGTFKTSPSPFKKCVIIMTFDRGTHKYIPCVYALLTGKNEYLYRKLFSEIISLLEYRWMPSIITVDFERSLISSVKREFPQSRITGCYFHLKQALFRKLTKICCDFNLVGLILSKIELLTVIPLEEISMAIRYLKEILPQTDTSTLFWQYFENTWIRRYDPSLWNISTVDKYQISGRTNNCLERYNRRLNDFFANAHPNIASFVTVIRNEFEFYSQVCAQVRQNSTSIDYGQGIFDKPAVVADYMLLKLNI</sequence>
<organism evidence="2 3">
    <name type="scientific">Thelohanellus kitauei</name>
    <name type="common">Myxosporean</name>
    <dbReference type="NCBI Taxonomy" id="669202"/>
    <lineage>
        <taxon>Eukaryota</taxon>
        <taxon>Metazoa</taxon>
        <taxon>Cnidaria</taxon>
        <taxon>Myxozoa</taxon>
        <taxon>Myxosporea</taxon>
        <taxon>Bivalvulida</taxon>
        <taxon>Platysporina</taxon>
        <taxon>Myxobolidae</taxon>
        <taxon>Thelohanellus</taxon>
    </lineage>
</organism>
<comment type="caution">
    <text evidence="2">The sequence shown here is derived from an EMBL/GenBank/DDBJ whole genome shotgun (WGS) entry which is preliminary data.</text>
</comment>
<gene>
    <name evidence="2" type="ORF">RF11_06850</name>
</gene>
<dbReference type="PANTHER" id="PTHR47160">
    <property type="entry name" value="PUTATIVE-RELATED"/>
    <property type="match status" value="1"/>
</dbReference>